<accession>A0A5J5IM22</accession>
<reference evidence="1 2" key="1">
    <citation type="submission" date="2019-09" db="EMBL/GenBank/DDBJ databases">
        <title>Draft genome sequence of Ginsengibacter sp. BR5-29.</title>
        <authorList>
            <person name="Im W.-T."/>
        </authorList>
    </citation>
    <scope>NUCLEOTIDE SEQUENCE [LARGE SCALE GENOMIC DNA]</scope>
    <source>
        <strain evidence="1 2">BR5-29</strain>
    </source>
</reference>
<evidence type="ECO:0000313" key="2">
    <source>
        <dbReference type="Proteomes" id="UP000326903"/>
    </source>
</evidence>
<organism evidence="1 2">
    <name type="scientific">Ginsengibacter hankyongi</name>
    <dbReference type="NCBI Taxonomy" id="2607284"/>
    <lineage>
        <taxon>Bacteria</taxon>
        <taxon>Pseudomonadati</taxon>
        <taxon>Bacteroidota</taxon>
        <taxon>Chitinophagia</taxon>
        <taxon>Chitinophagales</taxon>
        <taxon>Chitinophagaceae</taxon>
        <taxon>Ginsengibacter</taxon>
    </lineage>
</organism>
<protein>
    <submittedName>
        <fullName evidence="1">Uncharacterized protein</fullName>
    </submittedName>
</protein>
<evidence type="ECO:0000313" key="1">
    <source>
        <dbReference type="EMBL" id="KAA9041761.1"/>
    </source>
</evidence>
<dbReference type="Proteomes" id="UP000326903">
    <property type="component" value="Unassembled WGS sequence"/>
</dbReference>
<name>A0A5J5IM22_9BACT</name>
<dbReference type="EMBL" id="VYQF01000001">
    <property type="protein sequence ID" value="KAA9041761.1"/>
    <property type="molecule type" value="Genomic_DNA"/>
</dbReference>
<proteinExistence type="predicted"/>
<gene>
    <name evidence="1" type="ORF">FW778_07015</name>
</gene>
<dbReference type="AlphaFoldDB" id="A0A5J5IM22"/>
<sequence>MRVEQYAAFDCTERKEFEEVQSIFENIWNHAIERRERKAISRRQEHGISLGVLSNYLFII</sequence>
<comment type="caution">
    <text evidence="1">The sequence shown here is derived from an EMBL/GenBank/DDBJ whole genome shotgun (WGS) entry which is preliminary data.</text>
</comment>
<dbReference type="RefSeq" id="WP_150413881.1">
    <property type="nucleotide sequence ID" value="NZ_VYQF01000001.1"/>
</dbReference>
<keyword evidence="2" id="KW-1185">Reference proteome</keyword>